<evidence type="ECO:0000259" key="6">
    <source>
        <dbReference type="Pfam" id="PF02668"/>
    </source>
</evidence>
<dbReference type="PANTHER" id="PTHR43779:SF3">
    <property type="entry name" value="(3R)-3-[(CARBOXYMETHYL)AMINO]FATTY ACID OXYGENASE_DECARBOXYLASE"/>
    <property type="match status" value="1"/>
</dbReference>
<dbReference type="SUPFAM" id="SSF51197">
    <property type="entry name" value="Clavaminate synthase-like"/>
    <property type="match status" value="1"/>
</dbReference>
<evidence type="ECO:0000256" key="4">
    <source>
        <dbReference type="ARBA" id="ARBA00023002"/>
    </source>
</evidence>
<keyword evidence="3" id="KW-0223">Dioxygenase</keyword>
<dbReference type="InterPro" id="IPR003819">
    <property type="entry name" value="TauD/TfdA-like"/>
</dbReference>
<accession>A0ABN9Y3D7</accession>
<dbReference type="EMBL" id="CAUYUJ010021787">
    <property type="protein sequence ID" value="CAK0907016.1"/>
    <property type="molecule type" value="Genomic_DNA"/>
</dbReference>
<dbReference type="InterPro" id="IPR042098">
    <property type="entry name" value="TauD-like_sf"/>
</dbReference>
<keyword evidence="2" id="KW-0479">Metal-binding</keyword>
<evidence type="ECO:0000256" key="5">
    <source>
        <dbReference type="ARBA" id="ARBA00023004"/>
    </source>
</evidence>
<evidence type="ECO:0000256" key="1">
    <source>
        <dbReference type="ARBA" id="ARBA00005896"/>
    </source>
</evidence>
<reference evidence="7" key="1">
    <citation type="submission" date="2023-10" db="EMBL/GenBank/DDBJ databases">
        <authorList>
            <person name="Chen Y."/>
            <person name="Shah S."/>
            <person name="Dougan E. K."/>
            <person name="Thang M."/>
            <person name="Chan C."/>
        </authorList>
    </citation>
    <scope>NUCLEOTIDE SEQUENCE [LARGE SCALE GENOMIC DNA]</scope>
</reference>
<gene>
    <name evidence="7" type="ORF">PCOR1329_LOCUS82152</name>
</gene>
<dbReference type="Pfam" id="PF02668">
    <property type="entry name" value="TauD"/>
    <property type="match status" value="1"/>
</dbReference>
<evidence type="ECO:0000313" key="8">
    <source>
        <dbReference type="Proteomes" id="UP001189429"/>
    </source>
</evidence>
<evidence type="ECO:0000256" key="2">
    <source>
        <dbReference type="ARBA" id="ARBA00022723"/>
    </source>
</evidence>
<dbReference type="Proteomes" id="UP001189429">
    <property type="component" value="Unassembled WGS sequence"/>
</dbReference>
<keyword evidence="4" id="KW-0560">Oxidoreductase</keyword>
<evidence type="ECO:0000313" key="7">
    <source>
        <dbReference type="EMBL" id="CAK0907016.1"/>
    </source>
</evidence>
<name>A0ABN9Y3D7_9DINO</name>
<evidence type="ECO:0000256" key="3">
    <source>
        <dbReference type="ARBA" id="ARBA00022964"/>
    </source>
</evidence>
<protein>
    <recommendedName>
        <fullName evidence="6">TauD/TfdA-like domain-containing protein</fullName>
    </recommendedName>
</protein>
<dbReference type="PANTHER" id="PTHR43779">
    <property type="entry name" value="DIOXYGENASE RV0097-RELATED"/>
    <property type="match status" value="1"/>
</dbReference>
<organism evidence="7 8">
    <name type="scientific">Prorocentrum cordatum</name>
    <dbReference type="NCBI Taxonomy" id="2364126"/>
    <lineage>
        <taxon>Eukaryota</taxon>
        <taxon>Sar</taxon>
        <taxon>Alveolata</taxon>
        <taxon>Dinophyceae</taxon>
        <taxon>Prorocentrales</taxon>
        <taxon>Prorocentraceae</taxon>
        <taxon>Prorocentrum</taxon>
    </lineage>
</organism>
<dbReference type="Gene3D" id="3.60.130.10">
    <property type="entry name" value="Clavaminate synthase-like"/>
    <property type="match status" value="1"/>
</dbReference>
<keyword evidence="8" id="KW-1185">Reference proteome</keyword>
<keyword evidence="5" id="KW-0408">Iron</keyword>
<proteinExistence type="inferred from homology"/>
<dbReference type="InterPro" id="IPR051178">
    <property type="entry name" value="TfdA_dioxygenase"/>
</dbReference>
<sequence>MPSGSLRRSGPAPRRLLAHPWPAIAAARLRHALGAMTAGGSSAADAAPEPPYACVPITPHFGAYVYGFRLEGDEPLPPDVVEKIKVDMRQHRVLVFRGQGQVSGKRQVEISRQLGTVESTFYKHPKSPHPDIFRVSNDETEGCTNVGRTGWHIDGTFQSMPFKYQTMHFHSVCEGGEIHTASRGARPGKPYLPGHVGRRCWSLPPASRGGNCPPPFPGVQYFRWNMLTIILGL</sequence>
<comment type="similarity">
    <text evidence="1">Belongs to the TfdA dioxygenase family.</text>
</comment>
<comment type="caution">
    <text evidence="7">The sequence shown here is derived from an EMBL/GenBank/DDBJ whole genome shotgun (WGS) entry which is preliminary data.</text>
</comment>
<feature type="domain" description="TauD/TfdA-like" evidence="6">
    <location>
        <begin position="56"/>
        <end position="177"/>
    </location>
</feature>